<keyword evidence="2" id="KW-1185">Reference proteome</keyword>
<dbReference type="Proteomes" id="UP000271974">
    <property type="component" value="Unassembled WGS sequence"/>
</dbReference>
<evidence type="ECO:0000313" key="1">
    <source>
        <dbReference type="EMBL" id="RUS80173.1"/>
    </source>
</evidence>
<comment type="caution">
    <text evidence="1">The sequence shown here is derived from an EMBL/GenBank/DDBJ whole genome shotgun (WGS) entry which is preliminary data.</text>
</comment>
<protein>
    <submittedName>
        <fullName evidence="1">Uncharacterized protein</fullName>
    </submittedName>
</protein>
<dbReference type="OrthoDB" id="10678716at2759"/>
<proteinExistence type="predicted"/>
<dbReference type="AlphaFoldDB" id="A0A3S1C172"/>
<organism evidence="1 2">
    <name type="scientific">Elysia chlorotica</name>
    <name type="common">Eastern emerald elysia</name>
    <name type="synonym">Sea slug</name>
    <dbReference type="NCBI Taxonomy" id="188477"/>
    <lineage>
        <taxon>Eukaryota</taxon>
        <taxon>Metazoa</taxon>
        <taxon>Spiralia</taxon>
        <taxon>Lophotrochozoa</taxon>
        <taxon>Mollusca</taxon>
        <taxon>Gastropoda</taxon>
        <taxon>Heterobranchia</taxon>
        <taxon>Euthyneura</taxon>
        <taxon>Panpulmonata</taxon>
        <taxon>Sacoglossa</taxon>
        <taxon>Placobranchoidea</taxon>
        <taxon>Plakobranchidae</taxon>
        <taxon>Elysia</taxon>
    </lineage>
</organism>
<name>A0A3S1C172_ELYCH</name>
<evidence type="ECO:0000313" key="2">
    <source>
        <dbReference type="Proteomes" id="UP000271974"/>
    </source>
</evidence>
<reference evidence="1 2" key="1">
    <citation type="submission" date="2019-01" db="EMBL/GenBank/DDBJ databases">
        <title>A draft genome assembly of the solar-powered sea slug Elysia chlorotica.</title>
        <authorList>
            <person name="Cai H."/>
            <person name="Li Q."/>
            <person name="Fang X."/>
            <person name="Li J."/>
            <person name="Curtis N.E."/>
            <person name="Altenburger A."/>
            <person name="Shibata T."/>
            <person name="Feng M."/>
            <person name="Maeda T."/>
            <person name="Schwartz J.A."/>
            <person name="Shigenobu S."/>
            <person name="Lundholm N."/>
            <person name="Nishiyama T."/>
            <person name="Yang H."/>
            <person name="Hasebe M."/>
            <person name="Li S."/>
            <person name="Pierce S.K."/>
            <person name="Wang J."/>
        </authorList>
    </citation>
    <scope>NUCLEOTIDE SEQUENCE [LARGE SCALE GENOMIC DNA]</scope>
    <source>
        <strain evidence="1">EC2010</strain>
        <tissue evidence="1">Whole organism of an adult</tissue>
    </source>
</reference>
<accession>A0A3S1C172</accession>
<dbReference type="EMBL" id="RQTK01000407">
    <property type="protein sequence ID" value="RUS80173.1"/>
    <property type="molecule type" value="Genomic_DNA"/>
</dbReference>
<sequence>MFVNASSAEVCLRSLALAESARNNSTLAESTLGNLTLAESSALFNSSLASIILSRSNLSYLLNTAKSNVNLFPLTERFVFLRSMMNTDHCFQSMQSPAQEGGKEMGSTNVSLLQMRAKAFHRATMELLIHVISFESEASKATPLLLGLDHHKQLVKQLLDHLQDSLSEVYNMELKLAGMTEVIKTILTDNCAKKPTVLDTPTFEVEDADDPEDSTELPEHPEYMMSANTQFSESQSLPDANTALGEQHAAMTPASDHTIKELYSVNYDPEDSTELPEHPEYMMSANTQFSESQSLPDANTALGEQHAAMTPASDHTWTKELYSVNFHNTL</sequence>
<gene>
    <name evidence="1" type="ORF">EGW08_012062</name>
</gene>